<dbReference type="RefSeq" id="XP_016493942.1">
    <property type="nucleotide sequence ID" value="XM_016638456.1"/>
</dbReference>
<dbReference type="Proteomes" id="UP000790787">
    <property type="component" value="Chromosome 11"/>
</dbReference>
<dbReference type="AlphaFoldDB" id="A0A1S4BYG0"/>
<reference evidence="3" key="1">
    <citation type="journal article" date="2014" name="Nat. Commun.">
        <title>The tobacco genome sequence and its comparison with those of tomato and potato.</title>
        <authorList>
            <person name="Sierro N."/>
            <person name="Battey J.N."/>
            <person name="Ouadi S."/>
            <person name="Bakaher N."/>
            <person name="Bovet L."/>
            <person name="Willig A."/>
            <person name="Goepfert S."/>
            <person name="Peitsch M.C."/>
            <person name="Ivanov N.V."/>
        </authorList>
    </citation>
    <scope>NUCLEOTIDE SEQUENCE [LARGE SCALE GENOMIC DNA]</scope>
</reference>
<feature type="compositionally biased region" description="Basic and acidic residues" evidence="2">
    <location>
        <begin position="91"/>
        <end position="100"/>
    </location>
</feature>
<dbReference type="STRING" id="4097.A0A1S4BYG0"/>
<feature type="region of interest" description="Disordered" evidence="2">
    <location>
        <begin position="1"/>
        <end position="153"/>
    </location>
</feature>
<dbReference type="GO" id="GO:0008017">
    <property type="term" value="F:microtubule binding"/>
    <property type="evidence" value="ECO:0000318"/>
    <property type="project" value="GO_Central"/>
</dbReference>
<dbReference type="KEGG" id="nta:107813220"/>
<comment type="similarity">
    <text evidence="1">Belongs to the QWRF family.</text>
</comment>
<dbReference type="InterPro" id="IPR007573">
    <property type="entry name" value="QWRF"/>
</dbReference>
<dbReference type="GO" id="GO:0005880">
    <property type="term" value="C:nuclear microtubule"/>
    <property type="evidence" value="ECO:0000318"/>
    <property type="project" value="GO_Central"/>
</dbReference>
<dbReference type="RefSeq" id="XP_016493942.1">
    <property type="nucleotide sequence ID" value="XM_016638456.2"/>
</dbReference>
<dbReference type="OMA" id="EYHRFRV"/>
<keyword evidence="3" id="KW-1185">Reference proteome</keyword>
<feature type="compositionally biased region" description="Polar residues" evidence="2">
    <location>
        <begin position="106"/>
        <end position="121"/>
    </location>
</feature>
<dbReference type="PANTHER" id="PTHR31807:SF27">
    <property type="entry name" value="QWRF MOTIF-CONTAINING PROTEIN 7"/>
    <property type="match status" value="1"/>
</dbReference>
<proteinExistence type="inferred from homology"/>
<dbReference type="PaxDb" id="4097-A0A1S4BYG0"/>
<evidence type="ECO:0000313" key="3">
    <source>
        <dbReference type="Proteomes" id="UP000790787"/>
    </source>
</evidence>
<reference evidence="4" key="2">
    <citation type="submission" date="2025-08" db="UniProtKB">
        <authorList>
            <consortium name="RefSeq"/>
        </authorList>
    </citation>
    <scope>IDENTIFICATION</scope>
    <source>
        <tissue evidence="4">Leaf</tissue>
    </source>
</reference>
<dbReference type="Pfam" id="PF04484">
    <property type="entry name" value="QWRF"/>
    <property type="match status" value="1"/>
</dbReference>
<evidence type="ECO:0000256" key="1">
    <source>
        <dbReference type="ARBA" id="ARBA00010016"/>
    </source>
</evidence>
<dbReference type="GO" id="GO:0005737">
    <property type="term" value="C:cytoplasm"/>
    <property type="evidence" value="ECO:0000318"/>
    <property type="project" value="GO_Central"/>
</dbReference>
<name>A0A1S4BYG0_TOBAC</name>
<organism evidence="3 4">
    <name type="scientific">Nicotiana tabacum</name>
    <name type="common">Common tobacco</name>
    <dbReference type="NCBI Taxonomy" id="4097"/>
    <lineage>
        <taxon>Eukaryota</taxon>
        <taxon>Viridiplantae</taxon>
        <taxon>Streptophyta</taxon>
        <taxon>Embryophyta</taxon>
        <taxon>Tracheophyta</taxon>
        <taxon>Spermatophyta</taxon>
        <taxon>Magnoliopsida</taxon>
        <taxon>eudicotyledons</taxon>
        <taxon>Gunneridae</taxon>
        <taxon>Pentapetalae</taxon>
        <taxon>asterids</taxon>
        <taxon>lamiids</taxon>
        <taxon>Solanales</taxon>
        <taxon>Solanaceae</taxon>
        <taxon>Nicotianoideae</taxon>
        <taxon>Nicotianeae</taxon>
        <taxon>Nicotiana</taxon>
    </lineage>
</organism>
<evidence type="ECO:0000256" key="2">
    <source>
        <dbReference type="SAM" id="MobiDB-lite"/>
    </source>
</evidence>
<dbReference type="GO" id="GO:0051225">
    <property type="term" value="P:spindle assembly"/>
    <property type="evidence" value="ECO:0000318"/>
    <property type="project" value="GO_Central"/>
</dbReference>
<evidence type="ECO:0000313" key="4">
    <source>
        <dbReference type="RefSeq" id="XP_016493942.1"/>
    </source>
</evidence>
<protein>
    <submittedName>
        <fullName evidence="4">QWRF motif-containing protein 7</fullName>
    </submittedName>
</protein>
<dbReference type="OrthoDB" id="663033at2759"/>
<sequence length="373" mass="42685">MEKEKNRSTRKQNHQPAINIPRSPANSPRLLRSKSGMSLPEIHTYSSIDPVPSLVNRSKSTTKMRTYRGEENVSPLMRSPNYTQIKTTKKSSQENGDHHSFGKFLQRNNQSKISTNSSSAWALSPGRPLPNTVPKSPSTRKLKVESKENSGGGRGGVAGVLKYFKQKKVSPVLEEDFHQYRIMNNRLVQWRFVNARAEASMATIKKVAQKKLFNVWLRISIMRNFTAEKRIQVQKLKHEIKINRIMNSQGRLLREWQRLEVKNSEAVGRVARKLSAVSLCLPLVDGAEAKVTSVYDAVISAEEVMDSIEDFIMNMQWEVEQSCFLLTELIVILKQEKEFLEELENHINTVSSLEVEEETLRVHCIQLAKERSR</sequence>
<dbReference type="GeneID" id="107813220"/>
<accession>A0A1S4BYG0</accession>
<dbReference type="PANTHER" id="PTHR31807">
    <property type="entry name" value="AUGMIN FAMILY MEMBER"/>
    <property type="match status" value="1"/>
</dbReference>
<gene>
    <name evidence="4" type="primary">LOC107813220</name>
</gene>